<feature type="binding site" evidence="4">
    <location>
        <position position="336"/>
    </location>
    <ligand>
        <name>Ca(2+)</name>
        <dbReference type="ChEBI" id="CHEBI:29108"/>
    </ligand>
</feature>
<dbReference type="RefSeq" id="WP_051883389.1">
    <property type="nucleotide sequence ID" value="NZ_APNK01000014.1"/>
</dbReference>
<feature type="active site" description="Charge relay system" evidence="4">
    <location>
        <position position="95"/>
    </location>
</feature>
<evidence type="ECO:0000313" key="7">
    <source>
        <dbReference type="EMBL" id="KEZ77315.1"/>
    </source>
</evidence>
<sequence length="380" mass="39653">MWRKYAIFGSGEDAAHGGQGYYPSDIRQAYGIPEHLDGSGQSIGILEFSNGFSLPDAQSFWQMHNITPPDVEFISVDGTRNDHGQSRADQEASLDLQWAGALAPGAKLLVYEAAGGRDYQSFSDAMSKTLRYVLNDSEHAPSVLSISYGDAEASFGDAAIKEWSDLIDQLDAAGVTVCVASGDQGAYGRHTQPGPGESAGRNADAPASIPSCVAVGGTSLAADGSESAWTYKDRRNGGATGGGFSNVFPRPDFQSALDGPSGRGLPDVAFNADPATGYQIVFQQKNTVVGGTSVACPVFAAIVALANQARANEGGKPLTGLTQYLYQHASSLPFNDITAGNNSFAGVEGFQAVPGWDACTGWGSLNAQAFIDQLKNASST</sequence>
<evidence type="ECO:0000256" key="4">
    <source>
        <dbReference type="PROSITE-ProRule" id="PRU01032"/>
    </source>
</evidence>
<evidence type="ECO:0000259" key="6">
    <source>
        <dbReference type="PROSITE" id="PS51695"/>
    </source>
</evidence>
<dbReference type="PROSITE" id="PS51695">
    <property type="entry name" value="SEDOLISIN"/>
    <property type="match status" value="1"/>
</dbReference>
<dbReference type="PATRIC" id="fig|1304275.5.peg.2174"/>
<feature type="binding site" evidence="4">
    <location>
        <position position="355"/>
    </location>
    <ligand>
        <name>Ca(2+)</name>
        <dbReference type="ChEBI" id="CHEBI:29108"/>
    </ligand>
</feature>
<feature type="active site" description="Charge relay system" evidence="4">
    <location>
        <position position="293"/>
    </location>
</feature>
<keyword evidence="2 4" id="KW-0378">Hydrolase</keyword>
<dbReference type="InterPro" id="IPR050819">
    <property type="entry name" value="Tripeptidyl-peptidase_I"/>
</dbReference>
<keyword evidence="4" id="KW-0106">Calcium</keyword>
<evidence type="ECO:0000256" key="1">
    <source>
        <dbReference type="ARBA" id="ARBA00022670"/>
    </source>
</evidence>
<comment type="cofactor">
    <cofactor evidence="4">
        <name>Ca(2+)</name>
        <dbReference type="ChEBI" id="CHEBI:29108"/>
    </cofactor>
    <text evidence="4">Binds 1 Ca(2+) ion per subunit.</text>
</comment>
<dbReference type="Proteomes" id="UP000028302">
    <property type="component" value="Unassembled WGS sequence"/>
</dbReference>
<dbReference type="SUPFAM" id="SSF52743">
    <property type="entry name" value="Subtilisin-like"/>
    <property type="match status" value="1"/>
</dbReference>
<dbReference type="CDD" id="cd04056">
    <property type="entry name" value="Peptidases_S53"/>
    <property type="match status" value="1"/>
</dbReference>
<comment type="caution">
    <text evidence="7">The sequence shown here is derived from an EMBL/GenBank/DDBJ whole genome shotgun (WGS) entry which is preliminary data.</text>
</comment>
<keyword evidence="4" id="KW-0479">Metal-binding</keyword>
<dbReference type="OrthoDB" id="9002785at2"/>
<dbReference type="PROSITE" id="PS00138">
    <property type="entry name" value="SUBTILASE_SER"/>
    <property type="match status" value="1"/>
</dbReference>
<dbReference type="STRING" id="1304275.C41B8_10655"/>
<dbReference type="PANTHER" id="PTHR14218:SF15">
    <property type="entry name" value="TRIPEPTIDYL-PEPTIDASE 1"/>
    <property type="match status" value="1"/>
</dbReference>
<reference evidence="7 8" key="1">
    <citation type="submission" date="2013-03" db="EMBL/GenBank/DDBJ databases">
        <title>Salinisphaera hydrothermalis C41B8 Genome Sequencing.</title>
        <authorList>
            <person name="Li C."/>
            <person name="Lai Q."/>
            <person name="Shao Z."/>
        </authorList>
    </citation>
    <scope>NUCLEOTIDE SEQUENCE [LARGE SCALE GENOMIC DNA]</scope>
    <source>
        <strain evidence="7 8">C41B8</strain>
    </source>
</reference>
<dbReference type="InterPro" id="IPR000209">
    <property type="entry name" value="Peptidase_S8/S53_dom"/>
</dbReference>
<protein>
    <submittedName>
        <fullName evidence="7">Tripeptidyl-peptidase I</fullName>
    </submittedName>
</protein>
<dbReference type="InterPro" id="IPR036852">
    <property type="entry name" value="Peptidase_S8/S53_dom_sf"/>
</dbReference>
<dbReference type="InterPro" id="IPR023828">
    <property type="entry name" value="Peptidase_S8_Ser-AS"/>
</dbReference>
<feature type="domain" description="Peptidase S53" evidence="6">
    <location>
        <begin position="20"/>
        <end position="377"/>
    </location>
</feature>
<evidence type="ECO:0000256" key="5">
    <source>
        <dbReference type="SAM" id="MobiDB-lite"/>
    </source>
</evidence>
<dbReference type="PANTHER" id="PTHR14218">
    <property type="entry name" value="PROTEASE S8 TRIPEPTIDYL PEPTIDASE I CLN2"/>
    <property type="match status" value="1"/>
</dbReference>
<dbReference type="GO" id="GO:0006508">
    <property type="term" value="P:proteolysis"/>
    <property type="evidence" value="ECO:0007669"/>
    <property type="project" value="UniProtKB-KW"/>
</dbReference>
<keyword evidence="3 4" id="KW-0720">Serine protease</keyword>
<dbReference type="GO" id="GO:0046872">
    <property type="term" value="F:metal ion binding"/>
    <property type="evidence" value="ECO:0007669"/>
    <property type="project" value="UniProtKB-UniRule"/>
</dbReference>
<proteinExistence type="predicted"/>
<feature type="binding site" evidence="4">
    <location>
        <position position="357"/>
    </location>
    <ligand>
        <name>Ca(2+)</name>
        <dbReference type="ChEBI" id="CHEBI:29108"/>
    </ligand>
</feature>
<dbReference type="Pfam" id="PF00082">
    <property type="entry name" value="Peptidase_S8"/>
    <property type="match status" value="1"/>
</dbReference>
<dbReference type="Gene3D" id="3.40.50.200">
    <property type="entry name" value="Peptidase S8/S53 domain"/>
    <property type="match status" value="1"/>
</dbReference>
<organism evidence="7 8">
    <name type="scientific">Salinisphaera hydrothermalis (strain C41B8)</name>
    <dbReference type="NCBI Taxonomy" id="1304275"/>
    <lineage>
        <taxon>Bacteria</taxon>
        <taxon>Pseudomonadati</taxon>
        <taxon>Pseudomonadota</taxon>
        <taxon>Gammaproteobacteria</taxon>
        <taxon>Salinisphaerales</taxon>
        <taxon>Salinisphaeraceae</taxon>
        <taxon>Salinisphaera</taxon>
    </lineage>
</organism>
<dbReference type="eggNOG" id="COG4934">
    <property type="taxonomic scope" value="Bacteria"/>
</dbReference>
<keyword evidence="1 4" id="KW-0645">Protease</keyword>
<accession>A0A084IKT1</accession>
<keyword evidence="8" id="KW-1185">Reference proteome</keyword>
<name>A0A084IKT1_SALHC</name>
<dbReference type="GO" id="GO:0004252">
    <property type="term" value="F:serine-type endopeptidase activity"/>
    <property type="evidence" value="ECO:0007669"/>
    <property type="project" value="UniProtKB-UniRule"/>
</dbReference>
<evidence type="ECO:0000256" key="2">
    <source>
        <dbReference type="ARBA" id="ARBA00022801"/>
    </source>
</evidence>
<dbReference type="InterPro" id="IPR030400">
    <property type="entry name" value="Sedolisin_dom"/>
</dbReference>
<evidence type="ECO:0000256" key="3">
    <source>
        <dbReference type="ARBA" id="ARBA00022825"/>
    </source>
</evidence>
<feature type="binding site" evidence="4">
    <location>
        <position position="337"/>
    </location>
    <ligand>
        <name>Ca(2+)</name>
        <dbReference type="ChEBI" id="CHEBI:29108"/>
    </ligand>
</feature>
<feature type="region of interest" description="Disordered" evidence="5">
    <location>
        <begin position="184"/>
        <end position="205"/>
    </location>
</feature>
<dbReference type="GO" id="GO:0008240">
    <property type="term" value="F:tripeptidyl-peptidase activity"/>
    <property type="evidence" value="ECO:0007669"/>
    <property type="project" value="TreeGrafter"/>
</dbReference>
<dbReference type="AlphaFoldDB" id="A0A084IKT1"/>
<gene>
    <name evidence="7" type="ORF">C41B8_10655</name>
</gene>
<evidence type="ECO:0000313" key="8">
    <source>
        <dbReference type="Proteomes" id="UP000028302"/>
    </source>
</evidence>
<dbReference type="EMBL" id="APNK01000014">
    <property type="protein sequence ID" value="KEZ77315.1"/>
    <property type="molecule type" value="Genomic_DNA"/>
</dbReference>
<feature type="active site" description="Charge relay system" evidence="4">
    <location>
        <position position="91"/>
    </location>
</feature>